<evidence type="ECO:0000259" key="9">
    <source>
        <dbReference type="PROSITE" id="PS50902"/>
    </source>
</evidence>
<reference evidence="10 11" key="1">
    <citation type="submission" date="2020-04" db="EMBL/GenBank/DDBJ databases">
        <title>Thalassotalea sp. M1531, isolated from the surface of marine red alga.</title>
        <authorList>
            <person name="Pang L."/>
            <person name="Lu D.-C."/>
        </authorList>
    </citation>
    <scope>NUCLEOTIDE SEQUENCE [LARGE SCALE GENOMIC DNA]</scope>
    <source>
        <strain evidence="10 11">M1531</strain>
    </source>
</reference>
<evidence type="ECO:0000256" key="6">
    <source>
        <dbReference type="ARBA" id="ARBA00022643"/>
    </source>
</evidence>
<dbReference type="EMBL" id="JABBXH010000001">
    <property type="protein sequence ID" value="NMP29989.1"/>
    <property type="molecule type" value="Genomic_DNA"/>
</dbReference>
<evidence type="ECO:0000256" key="1">
    <source>
        <dbReference type="ARBA" id="ARBA00001917"/>
    </source>
</evidence>
<evidence type="ECO:0000256" key="7">
    <source>
        <dbReference type="ARBA" id="ARBA00022982"/>
    </source>
</evidence>
<dbReference type="RefSeq" id="WP_169074109.1">
    <property type="nucleotide sequence ID" value="NZ_JABBXH010000001.1"/>
</dbReference>
<dbReference type="NCBIfam" id="TIGR01752">
    <property type="entry name" value="flav_long"/>
    <property type="match status" value="1"/>
</dbReference>
<keyword evidence="4 8" id="KW-0813">Transport</keyword>
<evidence type="ECO:0000313" key="11">
    <source>
        <dbReference type="Proteomes" id="UP000568664"/>
    </source>
</evidence>
<evidence type="ECO:0000256" key="2">
    <source>
        <dbReference type="ARBA" id="ARBA00003297"/>
    </source>
</evidence>
<accession>A0A7Y0Q4I5</accession>
<gene>
    <name evidence="10" type="primary">fldB</name>
    <name evidence="10" type="ORF">HII17_00320</name>
</gene>
<comment type="cofactor">
    <cofactor evidence="1 8">
        <name>FMN</name>
        <dbReference type="ChEBI" id="CHEBI:58210"/>
    </cofactor>
</comment>
<evidence type="ECO:0000256" key="5">
    <source>
        <dbReference type="ARBA" id="ARBA00022630"/>
    </source>
</evidence>
<comment type="similarity">
    <text evidence="3 8">Belongs to the flavodoxin family.</text>
</comment>
<dbReference type="GO" id="GO:0009055">
    <property type="term" value="F:electron transfer activity"/>
    <property type="evidence" value="ECO:0007669"/>
    <property type="project" value="UniProtKB-UniRule"/>
</dbReference>
<proteinExistence type="inferred from homology"/>
<dbReference type="PROSITE" id="PS50902">
    <property type="entry name" value="FLAVODOXIN_LIKE"/>
    <property type="match status" value="1"/>
</dbReference>
<dbReference type="NCBIfam" id="NF006739">
    <property type="entry name" value="PRK09267.1-5"/>
    <property type="match status" value="1"/>
</dbReference>
<keyword evidence="5 8" id="KW-0285">Flavoprotein</keyword>
<dbReference type="PIRSF" id="PIRSF038996">
    <property type="entry name" value="FldA"/>
    <property type="match status" value="1"/>
</dbReference>
<dbReference type="InterPro" id="IPR010086">
    <property type="entry name" value="Flavodoxin_lc"/>
</dbReference>
<feature type="domain" description="Flavodoxin-like" evidence="9">
    <location>
        <begin position="3"/>
        <end position="165"/>
    </location>
</feature>
<keyword evidence="11" id="KW-1185">Reference proteome</keyword>
<dbReference type="PANTHER" id="PTHR42809">
    <property type="entry name" value="FLAVODOXIN 2"/>
    <property type="match status" value="1"/>
</dbReference>
<dbReference type="NCBIfam" id="NF009023">
    <property type="entry name" value="PRK12359.1"/>
    <property type="match status" value="1"/>
</dbReference>
<dbReference type="SUPFAM" id="SSF52218">
    <property type="entry name" value="Flavoproteins"/>
    <property type="match status" value="1"/>
</dbReference>
<dbReference type="Proteomes" id="UP000568664">
    <property type="component" value="Unassembled WGS sequence"/>
</dbReference>
<dbReference type="Pfam" id="PF00258">
    <property type="entry name" value="Flavodoxin_1"/>
    <property type="match status" value="1"/>
</dbReference>
<dbReference type="InterPro" id="IPR001226">
    <property type="entry name" value="Flavodoxin_CS"/>
</dbReference>
<keyword evidence="7 8" id="KW-0249">Electron transport</keyword>
<evidence type="ECO:0000256" key="4">
    <source>
        <dbReference type="ARBA" id="ARBA00022448"/>
    </source>
</evidence>
<dbReference type="PANTHER" id="PTHR42809:SF3">
    <property type="entry name" value="FLAVODOXIN 2"/>
    <property type="match status" value="1"/>
</dbReference>
<dbReference type="AlphaFoldDB" id="A0A7Y0Q4I5"/>
<dbReference type="InterPro" id="IPR029039">
    <property type="entry name" value="Flavoprotein-like_sf"/>
</dbReference>
<dbReference type="Gene3D" id="3.40.50.360">
    <property type="match status" value="1"/>
</dbReference>
<comment type="caution">
    <text evidence="10">The sequence shown here is derived from an EMBL/GenBank/DDBJ whole genome shotgun (WGS) entry which is preliminary data.</text>
</comment>
<dbReference type="PROSITE" id="PS00201">
    <property type="entry name" value="FLAVODOXIN"/>
    <property type="match status" value="1"/>
</dbReference>
<protein>
    <recommendedName>
        <fullName evidence="8">Flavodoxin</fullName>
    </recommendedName>
</protein>
<evidence type="ECO:0000313" key="10">
    <source>
        <dbReference type="EMBL" id="NMP29989.1"/>
    </source>
</evidence>
<dbReference type="InterPro" id="IPR050619">
    <property type="entry name" value="Flavodoxin"/>
</dbReference>
<name>A0A7Y0Q4I5_9GAMM</name>
<comment type="function">
    <text evidence="2 8">Low-potential electron donor to a number of redox enzymes.</text>
</comment>
<dbReference type="GO" id="GO:0010181">
    <property type="term" value="F:FMN binding"/>
    <property type="evidence" value="ECO:0007669"/>
    <property type="project" value="UniProtKB-UniRule"/>
</dbReference>
<dbReference type="InterPro" id="IPR008254">
    <property type="entry name" value="Flavodoxin/NO_synth"/>
</dbReference>
<keyword evidence="6 8" id="KW-0288">FMN</keyword>
<organism evidence="10 11">
    <name type="scientific">Thalassotalea algicola</name>
    <dbReference type="NCBI Taxonomy" id="2716224"/>
    <lineage>
        <taxon>Bacteria</taxon>
        <taxon>Pseudomonadati</taxon>
        <taxon>Pseudomonadota</taxon>
        <taxon>Gammaproteobacteria</taxon>
        <taxon>Alteromonadales</taxon>
        <taxon>Colwelliaceae</taxon>
        <taxon>Thalassotalea</taxon>
    </lineage>
</organism>
<evidence type="ECO:0000256" key="8">
    <source>
        <dbReference type="PIRNR" id="PIRNR038996"/>
    </source>
</evidence>
<evidence type="ECO:0000256" key="3">
    <source>
        <dbReference type="ARBA" id="ARBA00005267"/>
    </source>
</evidence>
<sequence>MKIGLFYGSTTCYTEIAAEKIQQVFGDEIVELNNIKDVSLAQTADYDFLIFGISTWDYGELQEDWESHWQELAEIDLTNKIIALYGMGDQIGYTEWFQDALGMLHNVTVEQGAHTIGYWPNQGYEFDASKALTEDESQFVGLALDEDNQYEQSEQRINQWCQQVLEEIAEIIS</sequence>